<keyword evidence="3" id="KW-0378">Hydrolase</keyword>
<dbReference type="InterPro" id="IPR045570">
    <property type="entry name" value="Metalloprtase-TldD/E_cen_dom"/>
</dbReference>
<evidence type="ECO:0000256" key="3">
    <source>
        <dbReference type="ARBA" id="ARBA00022801"/>
    </source>
</evidence>
<dbReference type="SUPFAM" id="SSF111283">
    <property type="entry name" value="Putative modulator of DNA gyrase, PmbA/TldD"/>
    <property type="match status" value="1"/>
</dbReference>
<dbReference type="HOGENOM" id="CLU_026425_1_2_2"/>
<accession>H8I4S0</accession>
<dbReference type="GO" id="GO:0006508">
    <property type="term" value="P:proteolysis"/>
    <property type="evidence" value="ECO:0007669"/>
    <property type="project" value="UniProtKB-KW"/>
</dbReference>
<protein>
    <submittedName>
        <fullName evidence="8">Zn-dependent protease</fullName>
    </submittedName>
</protein>
<dbReference type="InterPro" id="IPR002510">
    <property type="entry name" value="Metalloprtase-TldD/E_N"/>
</dbReference>
<dbReference type="PANTHER" id="PTHR30624:SF0">
    <property type="entry name" value="METALLOPROTEASE SLR0863"/>
    <property type="match status" value="1"/>
</dbReference>
<evidence type="ECO:0000256" key="4">
    <source>
        <dbReference type="ARBA" id="ARBA00023049"/>
    </source>
</evidence>
<dbReference type="PANTHER" id="PTHR30624">
    <property type="entry name" value="UNCHARACTERIZED PROTEIN TLDD AND PMBA"/>
    <property type="match status" value="1"/>
</dbReference>
<dbReference type="InterPro" id="IPR045569">
    <property type="entry name" value="Metalloprtase-TldD/E_C"/>
</dbReference>
<evidence type="ECO:0000259" key="7">
    <source>
        <dbReference type="Pfam" id="PF19290"/>
    </source>
</evidence>
<sequence>MVIILILALEKALDSRADYFDIRLLEVTTTNLEMKNNEVTRAVAGRESGACVRVLYRGAWGFASTPDVREPALKEAADKAARMAKGVSEKVKEKSSLAPVRPSEGTADIPMKKSFLDMGIESKLGLLRSTYDAVKDYDFIASMTAAYKDDYTIEEFMSSEGSHIVTKTPRVFWSLELVGRKDGDIQSVRRRIGNSMGFEAFDGDRHVAVARDCAASLVALLAGKSPPSGIMPVIVDHGLCGVFAHEAVGHASEGDLVATGNSCFEGLLGEQIGSELVTIKDDATIPGLFGSYIYDDEGVKTRPKTLIEDGRLNGFILNRETAARLGMEPNGGARAESYHHRPIVRMSNTYIDRGDATFKEMIEDIKLGVYAKDSRGGQVNTSQGFFQFNAQEAYLIENGEITKPLRDVSLSGKTLDILKLIDMVGNDLVLGHPGICGKGQSVPVGDGGPHVRISKCVVGGR</sequence>
<evidence type="ECO:0000259" key="5">
    <source>
        <dbReference type="Pfam" id="PF01523"/>
    </source>
</evidence>
<dbReference type="KEGG" id="mez:Mtc_1925"/>
<organism evidence="8 9">
    <name type="scientific">Methanocella conradii (strain DSM 24694 / JCM 17849 / CGMCC 1.5162 / HZ254)</name>
    <dbReference type="NCBI Taxonomy" id="1041930"/>
    <lineage>
        <taxon>Archaea</taxon>
        <taxon>Methanobacteriati</taxon>
        <taxon>Methanobacteriota</taxon>
        <taxon>Stenosarchaea group</taxon>
        <taxon>Methanomicrobia</taxon>
        <taxon>Methanocellales</taxon>
        <taxon>Methanocellaceae</taxon>
        <taxon>Methanocella</taxon>
    </lineage>
</organism>
<keyword evidence="4" id="KW-0482">Metalloprotease</keyword>
<dbReference type="Pfam" id="PF19289">
    <property type="entry name" value="PmbA_TldD_3rd"/>
    <property type="match status" value="1"/>
</dbReference>
<dbReference type="Pfam" id="PF01523">
    <property type="entry name" value="PmbA_TldD_1st"/>
    <property type="match status" value="1"/>
</dbReference>
<evidence type="ECO:0000256" key="2">
    <source>
        <dbReference type="ARBA" id="ARBA00022670"/>
    </source>
</evidence>
<evidence type="ECO:0000313" key="8">
    <source>
        <dbReference type="EMBL" id="AFD00665.1"/>
    </source>
</evidence>
<dbReference type="Gene3D" id="3.30.2290.10">
    <property type="entry name" value="PmbA/TldD superfamily"/>
    <property type="match status" value="1"/>
</dbReference>
<dbReference type="InterPro" id="IPR036059">
    <property type="entry name" value="TldD/PmbA_sf"/>
</dbReference>
<reference evidence="8 9" key="1">
    <citation type="journal article" date="2012" name="J. Bacteriol.">
        <title>Complete genome sequence of a thermophilic methanogen, Methanocella conradii HZ254, isolated from Chinese rice field soil.</title>
        <authorList>
            <person name="Lu Z."/>
            <person name="Lu Y."/>
        </authorList>
    </citation>
    <scope>NUCLEOTIDE SEQUENCE [LARGE SCALE GENOMIC DNA]</scope>
    <source>
        <strain evidence="9">DSM 24694 / JCM 17849 / CGMCC 1.5162 / HZ254</strain>
    </source>
</reference>
<evidence type="ECO:0000259" key="6">
    <source>
        <dbReference type="Pfam" id="PF19289"/>
    </source>
</evidence>
<keyword evidence="2 8" id="KW-0645">Protease</keyword>
<dbReference type="eggNOG" id="arCOG00321">
    <property type="taxonomic scope" value="Archaea"/>
</dbReference>
<gene>
    <name evidence="8" type="ordered locus">Mtc_1925</name>
</gene>
<dbReference type="InterPro" id="IPR051463">
    <property type="entry name" value="Peptidase_U62_metallo"/>
</dbReference>
<dbReference type="STRING" id="1041930.Mtc_1925"/>
<dbReference type="AlphaFoldDB" id="H8I4S0"/>
<comment type="similarity">
    <text evidence="1">Belongs to the peptidase U62 family.</text>
</comment>
<keyword evidence="9" id="KW-1185">Reference proteome</keyword>
<dbReference type="Proteomes" id="UP000005233">
    <property type="component" value="Chromosome"/>
</dbReference>
<dbReference type="GO" id="GO:0008237">
    <property type="term" value="F:metallopeptidase activity"/>
    <property type="evidence" value="ECO:0007669"/>
    <property type="project" value="UniProtKB-KW"/>
</dbReference>
<dbReference type="InterPro" id="IPR025502">
    <property type="entry name" value="TldD"/>
</dbReference>
<feature type="domain" description="Metalloprotease TldD/E central" evidence="7">
    <location>
        <begin position="114"/>
        <end position="221"/>
    </location>
</feature>
<dbReference type="Pfam" id="PF19290">
    <property type="entry name" value="PmbA_TldD_2nd"/>
    <property type="match status" value="1"/>
</dbReference>
<feature type="domain" description="Metalloprotease TldD/E C-terminal" evidence="6">
    <location>
        <begin position="228"/>
        <end position="460"/>
    </location>
</feature>
<dbReference type="GO" id="GO:0005829">
    <property type="term" value="C:cytosol"/>
    <property type="evidence" value="ECO:0007669"/>
    <property type="project" value="TreeGrafter"/>
</dbReference>
<dbReference type="PIRSF" id="PIRSF004919">
    <property type="entry name" value="TldD"/>
    <property type="match status" value="1"/>
</dbReference>
<dbReference type="InterPro" id="IPR035068">
    <property type="entry name" value="TldD/PmbA_N"/>
</dbReference>
<evidence type="ECO:0000256" key="1">
    <source>
        <dbReference type="ARBA" id="ARBA00005836"/>
    </source>
</evidence>
<proteinExistence type="inferred from homology"/>
<name>H8I4S0_METCZ</name>
<feature type="domain" description="Metalloprotease TldD/E N-terminal" evidence="5">
    <location>
        <begin position="21"/>
        <end position="84"/>
    </location>
</feature>
<dbReference type="EMBL" id="CP003243">
    <property type="protein sequence ID" value="AFD00665.1"/>
    <property type="molecule type" value="Genomic_DNA"/>
</dbReference>
<evidence type="ECO:0000313" key="9">
    <source>
        <dbReference type="Proteomes" id="UP000005233"/>
    </source>
</evidence>